<proteinExistence type="predicted"/>
<sequence length="236" mass="26525">MALADPDDQGNSLTPTHFYAVDKSTLNALKYAGELNEAAKQIVYVQTPVSMLNQVSNPANWQGDNYIGPGAATINAYTLGEKVDFSKPSLDALVMSVLTARADIIQVQLREQIESIQEKNKKLELANEWLVKAKNEKAKASKKGTTGTTEFTDEFKKFWNSYGAGFYDDSDNHNSTQWDVNIEGLKKEIEALTTQSQLETTKLQQTINKYNQSFEMLSNFINKYYQSISTIIQNLR</sequence>
<evidence type="ECO:0000313" key="2">
    <source>
        <dbReference type="EMBL" id="UYM14717.1"/>
    </source>
</evidence>
<dbReference type="RefSeq" id="WP_262596356.1">
    <property type="nucleotide sequence ID" value="NZ_CP103300.1"/>
</dbReference>
<reference evidence="2" key="1">
    <citation type="submission" date="2022-10" db="EMBL/GenBank/DDBJ databases">
        <title>Completed Genome Sequence of two octocoral isolated bacterium, Endozoicomonas euniceicola EF212T and Endozoicomonas gorgoniicola PS125T.</title>
        <authorList>
            <person name="Chiou Y.-J."/>
            <person name="Chen Y.-H."/>
        </authorList>
    </citation>
    <scope>NUCLEOTIDE SEQUENCE</scope>
    <source>
        <strain evidence="2">EF212</strain>
    </source>
</reference>
<keyword evidence="3" id="KW-1185">Reference proteome</keyword>
<organism evidence="2 3">
    <name type="scientific">Endozoicomonas euniceicola</name>
    <dbReference type="NCBI Taxonomy" id="1234143"/>
    <lineage>
        <taxon>Bacteria</taxon>
        <taxon>Pseudomonadati</taxon>
        <taxon>Pseudomonadota</taxon>
        <taxon>Gammaproteobacteria</taxon>
        <taxon>Oceanospirillales</taxon>
        <taxon>Endozoicomonadaceae</taxon>
        <taxon>Endozoicomonas</taxon>
    </lineage>
</organism>
<protein>
    <submittedName>
        <fullName evidence="2">Uncharacterized protein</fullName>
    </submittedName>
</protein>
<dbReference type="EMBL" id="CP103300">
    <property type="protein sequence ID" value="UYM14717.1"/>
    <property type="molecule type" value="Genomic_DNA"/>
</dbReference>
<name>A0ABY6GQ84_9GAMM</name>
<keyword evidence="1" id="KW-0175">Coiled coil</keyword>
<dbReference type="Proteomes" id="UP001163255">
    <property type="component" value="Chromosome"/>
</dbReference>
<evidence type="ECO:0000313" key="3">
    <source>
        <dbReference type="Proteomes" id="UP001163255"/>
    </source>
</evidence>
<accession>A0ABY6GQ84</accession>
<evidence type="ECO:0000256" key="1">
    <source>
        <dbReference type="SAM" id="Coils"/>
    </source>
</evidence>
<feature type="coiled-coil region" evidence="1">
    <location>
        <begin position="106"/>
        <end position="136"/>
    </location>
</feature>
<gene>
    <name evidence="2" type="ORF">NX720_17730</name>
</gene>